<organism evidence="2 3">
    <name type="scientific">Blyttiomyces helicus</name>
    <dbReference type="NCBI Taxonomy" id="388810"/>
    <lineage>
        <taxon>Eukaryota</taxon>
        <taxon>Fungi</taxon>
        <taxon>Fungi incertae sedis</taxon>
        <taxon>Chytridiomycota</taxon>
        <taxon>Chytridiomycota incertae sedis</taxon>
        <taxon>Chytridiomycetes</taxon>
        <taxon>Chytridiomycetes incertae sedis</taxon>
        <taxon>Blyttiomyces</taxon>
    </lineage>
</organism>
<name>A0A4V1IQ17_9FUNG</name>
<dbReference type="Proteomes" id="UP000269721">
    <property type="component" value="Unassembled WGS sequence"/>
</dbReference>
<keyword evidence="3" id="KW-1185">Reference proteome</keyword>
<protein>
    <submittedName>
        <fullName evidence="2">Uncharacterized protein</fullName>
    </submittedName>
</protein>
<dbReference type="AlphaFoldDB" id="A0A4V1IQ17"/>
<reference evidence="3" key="1">
    <citation type="journal article" date="2018" name="Nat. Microbiol.">
        <title>Leveraging single-cell genomics to expand the fungal tree of life.</title>
        <authorList>
            <person name="Ahrendt S.R."/>
            <person name="Quandt C.A."/>
            <person name="Ciobanu D."/>
            <person name="Clum A."/>
            <person name="Salamov A."/>
            <person name="Andreopoulos B."/>
            <person name="Cheng J.F."/>
            <person name="Woyke T."/>
            <person name="Pelin A."/>
            <person name="Henrissat B."/>
            <person name="Reynolds N.K."/>
            <person name="Benny G.L."/>
            <person name="Smith M.E."/>
            <person name="James T.Y."/>
            <person name="Grigoriev I.V."/>
        </authorList>
    </citation>
    <scope>NUCLEOTIDE SEQUENCE [LARGE SCALE GENOMIC DNA]</scope>
</reference>
<sequence length="134" mass="14061">PAVKGKARPKPVAETVVDPTPPQAVVEAAPAAEGPVPAGARAKLAKEGKKRKGAGYDAESRAKGKKAQVEKRAEVDEETKPLAAGPAIDLDDDDDFQDVPPVKKGKAKEASTAKVKTKLSTPKCRKAEFCIGFF</sequence>
<feature type="non-terminal residue" evidence="2">
    <location>
        <position position="1"/>
    </location>
</feature>
<gene>
    <name evidence="2" type="ORF">BDK51DRAFT_40091</name>
</gene>
<feature type="compositionally biased region" description="Low complexity" evidence="1">
    <location>
        <begin position="24"/>
        <end position="40"/>
    </location>
</feature>
<evidence type="ECO:0000256" key="1">
    <source>
        <dbReference type="SAM" id="MobiDB-lite"/>
    </source>
</evidence>
<feature type="region of interest" description="Disordered" evidence="1">
    <location>
        <begin position="1"/>
        <end position="94"/>
    </location>
</feature>
<evidence type="ECO:0000313" key="2">
    <source>
        <dbReference type="EMBL" id="RKO84997.1"/>
    </source>
</evidence>
<feature type="compositionally biased region" description="Basic and acidic residues" evidence="1">
    <location>
        <begin position="58"/>
        <end position="80"/>
    </location>
</feature>
<proteinExistence type="predicted"/>
<evidence type="ECO:0000313" key="3">
    <source>
        <dbReference type="Proteomes" id="UP000269721"/>
    </source>
</evidence>
<dbReference type="EMBL" id="KZ999520">
    <property type="protein sequence ID" value="RKO84997.1"/>
    <property type="molecule type" value="Genomic_DNA"/>
</dbReference>
<accession>A0A4V1IQ17</accession>